<reference evidence="1" key="1">
    <citation type="submission" date="2021-03" db="EMBL/GenBank/DDBJ databases">
        <title>Comparative genomics and phylogenomic investigation of the class Geoglossomycetes provide insights into ecological specialization and systematics.</title>
        <authorList>
            <person name="Melie T."/>
            <person name="Pirro S."/>
            <person name="Miller A.N."/>
            <person name="Quandt A."/>
        </authorList>
    </citation>
    <scope>NUCLEOTIDE SEQUENCE</scope>
    <source>
        <strain evidence="1">CAQ_001_2017</strain>
    </source>
</reference>
<evidence type="ECO:0000313" key="1">
    <source>
        <dbReference type="EMBL" id="KAH0562299.1"/>
    </source>
</evidence>
<dbReference type="Proteomes" id="UP000750711">
    <property type="component" value="Unassembled WGS sequence"/>
</dbReference>
<sequence length="104" mass="11585">MSMLDASRGEVTYLKNTSHTAYGVTLPVHFIGARRLGHWSTLANHEYMIKFLDFSSVGFVGAAKKQGAHYTAFKAQIVKGTRDSKTKFEVCTWLQGCPVFITKP</sequence>
<proteinExistence type="predicted"/>
<protein>
    <submittedName>
        <fullName evidence="1">Uncharacterized protein</fullName>
    </submittedName>
</protein>
<dbReference type="AlphaFoldDB" id="A0A9P8RR70"/>
<keyword evidence="2" id="KW-1185">Reference proteome</keyword>
<evidence type="ECO:0000313" key="2">
    <source>
        <dbReference type="Proteomes" id="UP000750711"/>
    </source>
</evidence>
<dbReference type="EMBL" id="JAGHQM010000374">
    <property type="protein sequence ID" value="KAH0562299.1"/>
    <property type="molecule type" value="Genomic_DNA"/>
</dbReference>
<comment type="caution">
    <text evidence="1">The sequence shown here is derived from an EMBL/GenBank/DDBJ whole genome shotgun (WGS) entry which is preliminary data.</text>
</comment>
<gene>
    <name evidence="1" type="ORF">GP486_003006</name>
</gene>
<accession>A0A9P8RR70</accession>
<organism evidence="1 2">
    <name type="scientific">Trichoglossum hirsutum</name>
    <dbReference type="NCBI Taxonomy" id="265104"/>
    <lineage>
        <taxon>Eukaryota</taxon>
        <taxon>Fungi</taxon>
        <taxon>Dikarya</taxon>
        <taxon>Ascomycota</taxon>
        <taxon>Pezizomycotina</taxon>
        <taxon>Geoglossomycetes</taxon>
        <taxon>Geoglossales</taxon>
        <taxon>Geoglossaceae</taxon>
        <taxon>Trichoglossum</taxon>
    </lineage>
</organism>
<name>A0A9P8RR70_9PEZI</name>